<protein>
    <recommendedName>
        <fullName evidence="4">DUF4057 domain-containing protein</fullName>
    </recommendedName>
</protein>
<sequence>MDKNTISNKEKGLSIQQLLYRELKERWQLSYETRMMTSDTSRNQTSTDDTTKVYMDKNTISNKEKGLSIQQLLYRELKERWQLSYETRMMTSDTSRNQTSTDDTTKVDENGVLRDKGRARNSAEQLIYAYGDAIPDATAVIVTAGTERHSALRDYNRPEMLESQQNAMVESYKKLGTVYSESSEKFEARYSSSTNR</sequence>
<comment type="caution">
    <text evidence="2">The sequence shown here is derived from an EMBL/GenBank/DDBJ whole genome shotgun (WGS) entry which is preliminary data.</text>
</comment>
<dbReference type="EMBL" id="QGKV02002055">
    <property type="protein sequence ID" value="KAF3496882.1"/>
    <property type="molecule type" value="Genomic_DNA"/>
</dbReference>
<keyword evidence="3" id="KW-1185">Reference proteome</keyword>
<evidence type="ECO:0008006" key="4">
    <source>
        <dbReference type="Google" id="ProtNLM"/>
    </source>
</evidence>
<name>A0ABQ7AGS5_BRACR</name>
<feature type="compositionally biased region" description="Polar residues" evidence="1">
    <location>
        <begin position="89"/>
        <end position="102"/>
    </location>
</feature>
<dbReference type="Proteomes" id="UP000266723">
    <property type="component" value="Unassembled WGS sequence"/>
</dbReference>
<evidence type="ECO:0000256" key="1">
    <source>
        <dbReference type="SAM" id="MobiDB-lite"/>
    </source>
</evidence>
<evidence type="ECO:0000313" key="3">
    <source>
        <dbReference type="Proteomes" id="UP000266723"/>
    </source>
</evidence>
<proteinExistence type="predicted"/>
<reference evidence="2 3" key="1">
    <citation type="journal article" date="2020" name="BMC Genomics">
        <title>Intraspecific diversification of the crop wild relative Brassica cretica Lam. using demographic model selection.</title>
        <authorList>
            <person name="Kioukis A."/>
            <person name="Michalopoulou V.A."/>
            <person name="Briers L."/>
            <person name="Pirintsos S."/>
            <person name="Studholme D.J."/>
            <person name="Pavlidis P."/>
            <person name="Sarris P.F."/>
        </authorList>
    </citation>
    <scope>NUCLEOTIDE SEQUENCE [LARGE SCALE GENOMIC DNA]</scope>
    <source>
        <strain evidence="3">cv. PFS-1207/04</strain>
    </source>
</reference>
<accession>A0ABQ7AGS5</accession>
<organism evidence="2 3">
    <name type="scientific">Brassica cretica</name>
    <name type="common">Mustard</name>
    <dbReference type="NCBI Taxonomy" id="69181"/>
    <lineage>
        <taxon>Eukaryota</taxon>
        <taxon>Viridiplantae</taxon>
        <taxon>Streptophyta</taxon>
        <taxon>Embryophyta</taxon>
        <taxon>Tracheophyta</taxon>
        <taxon>Spermatophyta</taxon>
        <taxon>Magnoliopsida</taxon>
        <taxon>eudicotyledons</taxon>
        <taxon>Gunneridae</taxon>
        <taxon>Pentapetalae</taxon>
        <taxon>rosids</taxon>
        <taxon>malvids</taxon>
        <taxon>Brassicales</taxon>
        <taxon>Brassicaceae</taxon>
        <taxon>Brassiceae</taxon>
        <taxon>Brassica</taxon>
    </lineage>
</organism>
<feature type="region of interest" description="Disordered" evidence="1">
    <location>
        <begin position="89"/>
        <end position="108"/>
    </location>
</feature>
<evidence type="ECO:0000313" key="2">
    <source>
        <dbReference type="EMBL" id="KAF3496882.1"/>
    </source>
</evidence>
<gene>
    <name evidence="2" type="ORF">DY000_02053088</name>
</gene>